<evidence type="ECO:0000256" key="4">
    <source>
        <dbReference type="ARBA" id="ARBA00022692"/>
    </source>
</evidence>
<keyword evidence="7" id="KW-0560">Oxidoreductase</keyword>
<dbReference type="PANTHER" id="PTHR24282:SF211">
    <property type="entry name" value="CYTOCHROME P450-RELATED"/>
    <property type="match status" value="1"/>
</dbReference>
<dbReference type="GO" id="GO:0016705">
    <property type="term" value="F:oxidoreductase activity, acting on paired donors, with incorporation or reduction of molecular oxygen"/>
    <property type="evidence" value="ECO:0007669"/>
    <property type="project" value="InterPro"/>
</dbReference>
<proteinExistence type="inferred from homology"/>
<evidence type="ECO:0000256" key="8">
    <source>
        <dbReference type="ARBA" id="ARBA00023004"/>
    </source>
</evidence>
<dbReference type="GO" id="GO:0004497">
    <property type="term" value="F:monooxygenase activity"/>
    <property type="evidence" value="ECO:0007669"/>
    <property type="project" value="UniProtKB-KW"/>
</dbReference>
<dbReference type="AlphaFoldDB" id="A0AAN8UTS6"/>
<keyword evidence="9" id="KW-0503">Monooxygenase</keyword>
<dbReference type="InterPro" id="IPR001128">
    <property type="entry name" value="Cyt_P450"/>
</dbReference>
<sequence length="353" mass="39866">MEGLMRNERSKAFSRCCLQMGLRWAKNRVPAMTASVEVMLERWRNHRDREIERKLMVLIVLKNRQMHVSVIGRSEISEVAGALILLVRRDEKIKESSESSSNKQDDGKPRQQAILKLGIEPPKPEKQDIMMAITSECGFVTVCSNVVLYIFEKATQIGFILSRNNFRIQIPVIRKLFRSGDDAEADELGQSIRCSILEIVKSREKKDMRLLQISCPGRVSLSDAHRLARKSEERGYWNNGGCILQLQAFQELLKRELCSRSITFPADIDVVVPPLFAEGIAKATRNNNATCLSFGWGPSICVGVNFAANEAEIALSMILQCYMFTLSATYVRSPVHLLTVLRKLGVQIKLHAT</sequence>
<comment type="subcellular location">
    <subcellularLocation>
        <location evidence="1">Membrane</location>
    </subcellularLocation>
</comment>
<keyword evidence="6" id="KW-1133">Transmembrane helix</keyword>
<name>A0AAN8UTS6_9MAGN</name>
<keyword evidence="8" id="KW-0408">Iron</keyword>
<evidence type="ECO:0000313" key="12">
    <source>
        <dbReference type="Proteomes" id="UP001370490"/>
    </source>
</evidence>
<organism evidence="11 12">
    <name type="scientific">Dillenia turbinata</name>
    <dbReference type="NCBI Taxonomy" id="194707"/>
    <lineage>
        <taxon>Eukaryota</taxon>
        <taxon>Viridiplantae</taxon>
        <taxon>Streptophyta</taxon>
        <taxon>Embryophyta</taxon>
        <taxon>Tracheophyta</taxon>
        <taxon>Spermatophyta</taxon>
        <taxon>Magnoliopsida</taxon>
        <taxon>eudicotyledons</taxon>
        <taxon>Gunneridae</taxon>
        <taxon>Pentapetalae</taxon>
        <taxon>Dilleniales</taxon>
        <taxon>Dilleniaceae</taxon>
        <taxon>Dillenia</taxon>
    </lineage>
</organism>
<accession>A0AAN8UTS6</accession>
<reference evidence="11 12" key="1">
    <citation type="submission" date="2023-12" db="EMBL/GenBank/DDBJ databases">
        <title>A high-quality genome assembly for Dillenia turbinata (Dilleniales).</title>
        <authorList>
            <person name="Chanderbali A."/>
        </authorList>
    </citation>
    <scope>NUCLEOTIDE SEQUENCE [LARGE SCALE GENOMIC DNA]</scope>
    <source>
        <strain evidence="11">LSX21</strain>
        <tissue evidence="11">Leaf</tissue>
    </source>
</reference>
<evidence type="ECO:0000256" key="9">
    <source>
        <dbReference type="ARBA" id="ARBA00023033"/>
    </source>
</evidence>
<keyword evidence="12" id="KW-1185">Reference proteome</keyword>
<comment type="caution">
    <text evidence="11">The sequence shown here is derived from an EMBL/GenBank/DDBJ whole genome shotgun (WGS) entry which is preliminary data.</text>
</comment>
<evidence type="ECO:0000256" key="6">
    <source>
        <dbReference type="ARBA" id="ARBA00022989"/>
    </source>
</evidence>
<dbReference type="SUPFAM" id="SSF48264">
    <property type="entry name" value="Cytochrome P450"/>
    <property type="match status" value="1"/>
</dbReference>
<dbReference type="GO" id="GO:0020037">
    <property type="term" value="F:heme binding"/>
    <property type="evidence" value="ECO:0007669"/>
    <property type="project" value="InterPro"/>
</dbReference>
<evidence type="ECO:0000256" key="10">
    <source>
        <dbReference type="ARBA" id="ARBA00023136"/>
    </source>
</evidence>
<dbReference type="GO" id="GO:0005506">
    <property type="term" value="F:iron ion binding"/>
    <property type="evidence" value="ECO:0007669"/>
    <property type="project" value="InterPro"/>
</dbReference>
<dbReference type="InterPro" id="IPR036396">
    <property type="entry name" value="Cyt_P450_sf"/>
</dbReference>
<evidence type="ECO:0000256" key="5">
    <source>
        <dbReference type="ARBA" id="ARBA00022723"/>
    </source>
</evidence>
<dbReference type="GO" id="GO:0016020">
    <property type="term" value="C:membrane"/>
    <property type="evidence" value="ECO:0007669"/>
    <property type="project" value="UniProtKB-SubCell"/>
</dbReference>
<keyword evidence="3" id="KW-0349">Heme</keyword>
<dbReference type="Pfam" id="PF00067">
    <property type="entry name" value="p450"/>
    <property type="match status" value="1"/>
</dbReference>
<dbReference type="InterPro" id="IPR050665">
    <property type="entry name" value="Cytochrome_P450_Monooxygen"/>
</dbReference>
<dbReference type="Proteomes" id="UP001370490">
    <property type="component" value="Unassembled WGS sequence"/>
</dbReference>
<evidence type="ECO:0000256" key="2">
    <source>
        <dbReference type="ARBA" id="ARBA00010617"/>
    </source>
</evidence>
<comment type="similarity">
    <text evidence="2">Belongs to the cytochrome P450 family.</text>
</comment>
<keyword evidence="10" id="KW-0472">Membrane</keyword>
<gene>
    <name evidence="11" type="ORF">RJ641_012387</name>
</gene>
<keyword evidence="4" id="KW-0812">Transmembrane</keyword>
<evidence type="ECO:0000256" key="7">
    <source>
        <dbReference type="ARBA" id="ARBA00023002"/>
    </source>
</evidence>
<protein>
    <submittedName>
        <fullName evidence="11">Cytochrome P450</fullName>
    </submittedName>
</protein>
<evidence type="ECO:0000256" key="1">
    <source>
        <dbReference type="ARBA" id="ARBA00004370"/>
    </source>
</evidence>
<dbReference type="PANTHER" id="PTHR24282">
    <property type="entry name" value="CYTOCHROME P450 FAMILY MEMBER"/>
    <property type="match status" value="1"/>
</dbReference>
<keyword evidence="5" id="KW-0479">Metal-binding</keyword>
<dbReference type="Gene3D" id="1.10.630.10">
    <property type="entry name" value="Cytochrome P450"/>
    <property type="match status" value="1"/>
</dbReference>
<evidence type="ECO:0000256" key="3">
    <source>
        <dbReference type="ARBA" id="ARBA00022617"/>
    </source>
</evidence>
<evidence type="ECO:0000313" key="11">
    <source>
        <dbReference type="EMBL" id="KAK6921880.1"/>
    </source>
</evidence>
<dbReference type="EMBL" id="JBAMMX010000019">
    <property type="protein sequence ID" value="KAK6921880.1"/>
    <property type="molecule type" value="Genomic_DNA"/>
</dbReference>